<proteinExistence type="predicted"/>
<sequence>MSTSSGSSFTVAFSSNVSSRPRTLCFPRIRCSRIASSIRVNPPFAIVASSSFAAAAAVVGGAAVSGDDFEGLSLKKYVKARLPGGFAAQRIIGTGRRIICYAIQITEIRDPDFINVTAAFTNVQEYLFTRKSFMAALCQNSLVDFGLQGKKVLRQETLELLKGRKLVLKWLEKLLNLRSIEALKFGQLTVIQCNLSTPSSPVQAVCGSQLLCCKAKLS</sequence>
<organism evidence="1 2">
    <name type="scientific">Musa troglodytarum</name>
    <name type="common">fe'i banana</name>
    <dbReference type="NCBI Taxonomy" id="320322"/>
    <lineage>
        <taxon>Eukaryota</taxon>
        <taxon>Viridiplantae</taxon>
        <taxon>Streptophyta</taxon>
        <taxon>Embryophyta</taxon>
        <taxon>Tracheophyta</taxon>
        <taxon>Spermatophyta</taxon>
        <taxon>Magnoliopsida</taxon>
        <taxon>Liliopsida</taxon>
        <taxon>Zingiberales</taxon>
        <taxon>Musaceae</taxon>
        <taxon>Musa</taxon>
    </lineage>
</organism>
<accession>A0A9E7GF81</accession>
<keyword evidence="1" id="KW-0689">Ribosomal protein</keyword>
<evidence type="ECO:0000313" key="2">
    <source>
        <dbReference type="Proteomes" id="UP001055439"/>
    </source>
</evidence>
<reference evidence="1" key="1">
    <citation type="submission" date="2022-05" db="EMBL/GenBank/DDBJ databases">
        <title>The Musa troglodytarum L. genome provides insights into the mechanism of non-climacteric behaviour and enrichment of carotenoids.</title>
        <authorList>
            <person name="Wang J."/>
        </authorList>
    </citation>
    <scope>NUCLEOTIDE SEQUENCE</scope>
    <source>
        <tissue evidence="1">Leaf</tissue>
    </source>
</reference>
<evidence type="ECO:0000313" key="1">
    <source>
        <dbReference type="EMBL" id="URE10068.1"/>
    </source>
</evidence>
<name>A0A9E7GF81_9LILI</name>
<dbReference type="AlphaFoldDB" id="A0A9E7GF81"/>
<dbReference type="EMBL" id="CP097508">
    <property type="protein sequence ID" value="URE10068.1"/>
    <property type="molecule type" value="Genomic_DNA"/>
</dbReference>
<dbReference type="Proteomes" id="UP001055439">
    <property type="component" value="Chromosome 6"/>
</dbReference>
<gene>
    <name evidence="1" type="ORF">MUK42_28663</name>
</gene>
<keyword evidence="2" id="KW-1185">Reference proteome</keyword>
<protein>
    <submittedName>
        <fullName evidence="1">Ribosomal protein S9</fullName>
    </submittedName>
</protein>
<dbReference type="OrthoDB" id="10254627at2759"/>
<dbReference type="GO" id="GO:0005840">
    <property type="term" value="C:ribosome"/>
    <property type="evidence" value="ECO:0007669"/>
    <property type="project" value="UniProtKB-KW"/>
</dbReference>
<keyword evidence="1" id="KW-0687">Ribonucleoprotein</keyword>